<protein>
    <recommendedName>
        <fullName evidence="1">Gingipain propeptide domain-containing protein</fullName>
    </recommendedName>
</protein>
<dbReference type="InterPro" id="IPR038490">
    <property type="entry name" value="Gingipain_propep_sf"/>
</dbReference>
<dbReference type="AlphaFoldDB" id="X0YAH7"/>
<dbReference type="Pfam" id="PF08126">
    <property type="entry name" value="Propeptide_C25"/>
    <property type="match status" value="1"/>
</dbReference>
<feature type="non-terminal residue" evidence="2">
    <location>
        <position position="187"/>
    </location>
</feature>
<evidence type="ECO:0000313" key="2">
    <source>
        <dbReference type="EMBL" id="GAG44302.1"/>
    </source>
</evidence>
<gene>
    <name evidence="2" type="ORF">S01H1_81670</name>
</gene>
<reference evidence="2" key="1">
    <citation type="journal article" date="2014" name="Front. Microbiol.">
        <title>High frequency of phylogenetically diverse reductive dehalogenase-homologous genes in deep subseafloor sedimentary metagenomes.</title>
        <authorList>
            <person name="Kawai M."/>
            <person name="Futagami T."/>
            <person name="Toyoda A."/>
            <person name="Takaki Y."/>
            <person name="Nishi S."/>
            <person name="Hori S."/>
            <person name="Arai W."/>
            <person name="Tsubouchi T."/>
            <person name="Morono Y."/>
            <person name="Uchiyama I."/>
            <person name="Ito T."/>
            <person name="Fujiyama A."/>
            <person name="Inagaki F."/>
            <person name="Takami H."/>
        </authorList>
    </citation>
    <scope>NUCLEOTIDE SEQUENCE</scope>
    <source>
        <strain evidence="2">Expedition CK06-06</strain>
    </source>
</reference>
<dbReference type="InterPro" id="IPR012600">
    <property type="entry name" value="Propeptide_C25"/>
</dbReference>
<comment type="caution">
    <text evidence="2">The sequence shown here is derived from an EMBL/GenBank/DDBJ whole genome shotgun (WGS) entry which is preliminary data.</text>
</comment>
<accession>X0YAH7</accession>
<proteinExistence type="predicted"/>
<dbReference type="EMBL" id="BARS01055295">
    <property type="protein sequence ID" value="GAG44302.1"/>
    <property type="molecule type" value="Genomic_DNA"/>
</dbReference>
<feature type="domain" description="Gingipain propeptide" evidence="1">
    <location>
        <begin position="50"/>
        <end position="185"/>
    </location>
</feature>
<evidence type="ECO:0000259" key="1">
    <source>
        <dbReference type="Pfam" id="PF08126"/>
    </source>
</evidence>
<dbReference type="GO" id="GO:0004197">
    <property type="term" value="F:cysteine-type endopeptidase activity"/>
    <property type="evidence" value="ECO:0007669"/>
    <property type="project" value="InterPro"/>
</dbReference>
<sequence>MNHVKFRFNNIIVRYMSVAVCILLVATSLTVALDITSGSNLKDDRLSYSFAFIEPGLQTSQVDGSQYTTLQMPGCIAIGKQAGGPMLPVKSVKLLLPPMATVTSINVVGNPVELASIEDPVFPYQNPVPIGFEPEEFQFNTALYASDEMYPSDVYDGHHIGYCRGYAIMDITLNPVQYLPKEGRLFY</sequence>
<organism evidence="2">
    <name type="scientific">marine sediment metagenome</name>
    <dbReference type="NCBI Taxonomy" id="412755"/>
    <lineage>
        <taxon>unclassified sequences</taxon>
        <taxon>metagenomes</taxon>
        <taxon>ecological metagenomes</taxon>
    </lineage>
</organism>
<dbReference type="Gene3D" id="2.60.40.3800">
    <property type="match status" value="1"/>
</dbReference>
<name>X0YAH7_9ZZZZ</name>